<evidence type="ECO:0000256" key="1">
    <source>
        <dbReference type="SAM" id="Phobius"/>
    </source>
</evidence>
<dbReference type="EMBL" id="FPHF01000113">
    <property type="protein sequence ID" value="SFV69062.1"/>
    <property type="molecule type" value="Genomic_DNA"/>
</dbReference>
<reference evidence="3" key="1">
    <citation type="submission" date="2016-10" db="EMBL/GenBank/DDBJ databases">
        <authorList>
            <person name="de Groot N.N."/>
        </authorList>
    </citation>
    <scope>NUCLEOTIDE SEQUENCE</scope>
</reference>
<sequence length="144" mass="16577">MNNKSCPISLVSVDSNIARINAFYTGMLIIVYVLTLQVPILYFLILDFSTRLFYKREYSFLFILSSATKDILKLKSKKVDAAPKRLANYFGLIFAVLITVTTLLELTSIMYILIIVLLVCIFLEVAFNYCLGCEIYHLYKRFLS</sequence>
<evidence type="ECO:0000313" key="3">
    <source>
        <dbReference type="EMBL" id="SFV69062.1"/>
    </source>
</evidence>
<dbReference type="AlphaFoldDB" id="A0A1W1CTQ0"/>
<keyword evidence="1" id="KW-0472">Membrane</keyword>
<keyword evidence="1" id="KW-1133">Transmembrane helix</keyword>
<keyword evidence="1" id="KW-0812">Transmembrane</keyword>
<feature type="transmembrane region" description="Helical" evidence="1">
    <location>
        <begin position="110"/>
        <end position="131"/>
    </location>
</feature>
<gene>
    <name evidence="3" type="ORF">MNB_SM-4-775</name>
</gene>
<feature type="domain" description="DUF4395" evidence="2">
    <location>
        <begin position="13"/>
        <end position="141"/>
    </location>
</feature>
<accession>A0A1W1CTQ0</accession>
<feature type="transmembrane region" description="Helical" evidence="1">
    <location>
        <begin position="22"/>
        <end position="46"/>
    </location>
</feature>
<proteinExistence type="predicted"/>
<name>A0A1W1CTQ0_9ZZZZ</name>
<feature type="transmembrane region" description="Helical" evidence="1">
    <location>
        <begin position="86"/>
        <end position="104"/>
    </location>
</feature>
<dbReference type="Pfam" id="PF14340">
    <property type="entry name" value="DUF4395"/>
    <property type="match status" value="1"/>
</dbReference>
<evidence type="ECO:0000259" key="2">
    <source>
        <dbReference type="Pfam" id="PF14340"/>
    </source>
</evidence>
<organism evidence="3">
    <name type="scientific">hydrothermal vent metagenome</name>
    <dbReference type="NCBI Taxonomy" id="652676"/>
    <lineage>
        <taxon>unclassified sequences</taxon>
        <taxon>metagenomes</taxon>
        <taxon>ecological metagenomes</taxon>
    </lineage>
</organism>
<dbReference type="InterPro" id="IPR025508">
    <property type="entry name" value="DUF4395"/>
</dbReference>
<protein>
    <recommendedName>
        <fullName evidence="2">DUF4395 domain-containing protein</fullName>
    </recommendedName>
</protein>